<dbReference type="GO" id="GO:0016747">
    <property type="term" value="F:acyltransferase activity, transferring groups other than amino-acyl groups"/>
    <property type="evidence" value="ECO:0007669"/>
    <property type="project" value="InterPro"/>
</dbReference>
<feature type="transmembrane region" description="Helical" evidence="1">
    <location>
        <begin position="241"/>
        <end position="260"/>
    </location>
</feature>
<name>A0A8E2WF95_RHILI</name>
<dbReference type="Proteomes" id="UP000245631">
    <property type="component" value="Unassembled WGS sequence"/>
</dbReference>
<dbReference type="Pfam" id="PF01757">
    <property type="entry name" value="Acyl_transf_3"/>
    <property type="match status" value="1"/>
</dbReference>
<accession>A0A8E2WF95</accession>
<feature type="transmembrane region" description="Helical" evidence="1">
    <location>
        <begin position="128"/>
        <end position="150"/>
    </location>
</feature>
<proteinExistence type="predicted"/>
<feature type="transmembrane region" description="Helical" evidence="1">
    <location>
        <begin position="36"/>
        <end position="61"/>
    </location>
</feature>
<feature type="transmembrane region" description="Helical" evidence="1">
    <location>
        <begin position="272"/>
        <end position="297"/>
    </location>
</feature>
<dbReference type="PANTHER" id="PTHR23028:SF131">
    <property type="entry name" value="BLR2367 PROTEIN"/>
    <property type="match status" value="1"/>
</dbReference>
<evidence type="ECO:0000313" key="4">
    <source>
        <dbReference type="Proteomes" id="UP000245631"/>
    </source>
</evidence>
<evidence type="ECO:0000259" key="2">
    <source>
        <dbReference type="Pfam" id="PF01757"/>
    </source>
</evidence>
<feature type="transmembrane region" description="Helical" evidence="1">
    <location>
        <begin position="183"/>
        <end position="204"/>
    </location>
</feature>
<keyword evidence="1" id="KW-0812">Transmembrane</keyword>
<protein>
    <submittedName>
        <fullName evidence="3">Peptidoglycan/LPS O-acetylase OafA/YrhL</fullName>
    </submittedName>
</protein>
<feature type="domain" description="Acyltransferase 3" evidence="2">
    <location>
        <begin position="3"/>
        <end position="322"/>
    </location>
</feature>
<keyword evidence="1" id="KW-1133">Transmembrane helix</keyword>
<evidence type="ECO:0000256" key="1">
    <source>
        <dbReference type="SAM" id="Phobius"/>
    </source>
</evidence>
<dbReference type="RefSeq" id="WP_109662349.1">
    <property type="nucleotide sequence ID" value="NZ_QGGH01000002.1"/>
</dbReference>
<feature type="transmembrane region" description="Helical" evidence="1">
    <location>
        <begin position="82"/>
        <end position="108"/>
    </location>
</feature>
<feature type="transmembrane region" description="Helical" evidence="1">
    <location>
        <begin position="157"/>
        <end position="177"/>
    </location>
</feature>
<organism evidence="3 4">
    <name type="scientific">Rhizobium loti</name>
    <name type="common">Mesorhizobium loti</name>
    <dbReference type="NCBI Taxonomy" id="381"/>
    <lineage>
        <taxon>Bacteria</taxon>
        <taxon>Pseudomonadati</taxon>
        <taxon>Pseudomonadota</taxon>
        <taxon>Alphaproteobacteria</taxon>
        <taxon>Hyphomicrobiales</taxon>
        <taxon>Phyllobacteriaceae</taxon>
        <taxon>Mesorhizobium</taxon>
    </lineage>
</organism>
<comment type="caution">
    <text evidence="3">The sequence shown here is derived from an EMBL/GenBank/DDBJ whole genome shotgun (WGS) entry which is preliminary data.</text>
</comment>
<evidence type="ECO:0000313" key="3">
    <source>
        <dbReference type="EMBL" id="PWJ92732.1"/>
    </source>
</evidence>
<feature type="transmembrane region" description="Helical" evidence="1">
    <location>
        <begin position="309"/>
        <end position="330"/>
    </location>
</feature>
<dbReference type="PANTHER" id="PTHR23028">
    <property type="entry name" value="ACETYLTRANSFERASE"/>
    <property type="match status" value="1"/>
</dbReference>
<gene>
    <name evidence="3" type="ORF">C8D77_102507</name>
</gene>
<dbReference type="GeneID" id="61051546"/>
<sequence length="367" mass="40872">MIANIQVMRGVAALMVVLAHLSLARGGMGLDTFYPRYWWFGPSGVDIFFVISGFVVTTSAVNHGRNSTTRWRTACSFALKRVVRIYPVYWVALATAVAVMPPVGSAVGGLPERSMIAKIFLATPFNDFIALSWSLCFEMWFYVVLTGILIVAPKKVYFALSVWAALTLAIVLYGYVYHPEWSWIAATSPFQVEFMFGCFVAWLTNAPKETRFGWTAFAVGVAWYAASVYLNAQYGGYDPRWRAPLFGLASGFIIYGVVALELRKAFFLPRMMLPIGAASYSLYIWHQFIFFVCIYVTEQFGLFEAVPGPVLLIAWAAIAGLVAFSSYRLIELPTMKLINRLLGEHRRPLSEVALNGERKASLGATTS</sequence>
<reference evidence="3 4" key="1">
    <citation type="submission" date="2018-05" db="EMBL/GenBank/DDBJ databases">
        <title>Genomic Encyclopedia of Type Strains, Phase IV (KMG-IV): sequencing the most valuable type-strain genomes for metagenomic binning, comparative biology and taxonomic classification.</title>
        <authorList>
            <person name="Goeker M."/>
        </authorList>
    </citation>
    <scope>NUCLEOTIDE SEQUENCE [LARGE SCALE GENOMIC DNA]</scope>
    <source>
        <strain evidence="3 4">DSM 2626</strain>
    </source>
</reference>
<dbReference type="GO" id="GO:0000271">
    <property type="term" value="P:polysaccharide biosynthetic process"/>
    <property type="evidence" value="ECO:0007669"/>
    <property type="project" value="TreeGrafter"/>
</dbReference>
<dbReference type="InterPro" id="IPR050879">
    <property type="entry name" value="Acyltransferase_3"/>
</dbReference>
<dbReference type="GO" id="GO:0016020">
    <property type="term" value="C:membrane"/>
    <property type="evidence" value="ECO:0007669"/>
    <property type="project" value="TreeGrafter"/>
</dbReference>
<dbReference type="InterPro" id="IPR002656">
    <property type="entry name" value="Acyl_transf_3_dom"/>
</dbReference>
<feature type="transmembrane region" description="Helical" evidence="1">
    <location>
        <begin position="211"/>
        <end position="229"/>
    </location>
</feature>
<dbReference type="AlphaFoldDB" id="A0A8E2WF95"/>
<dbReference type="EMBL" id="QGGH01000002">
    <property type="protein sequence ID" value="PWJ92732.1"/>
    <property type="molecule type" value="Genomic_DNA"/>
</dbReference>
<keyword evidence="1" id="KW-0472">Membrane</keyword>